<protein>
    <submittedName>
        <fullName evidence="6">LysR family transcriptional regulator</fullName>
    </submittedName>
</protein>
<evidence type="ECO:0000256" key="4">
    <source>
        <dbReference type="ARBA" id="ARBA00023163"/>
    </source>
</evidence>
<dbReference type="PRINTS" id="PR00039">
    <property type="entry name" value="HTHLYSR"/>
</dbReference>
<dbReference type="Proteomes" id="UP000241538">
    <property type="component" value="Chromosome"/>
</dbReference>
<dbReference type="GO" id="GO:0003677">
    <property type="term" value="F:DNA binding"/>
    <property type="evidence" value="ECO:0007669"/>
    <property type="project" value="UniProtKB-KW"/>
</dbReference>
<name>A0AAN1NSC9_9GAMM</name>
<evidence type="ECO:0000313" key="6">
    <source>
        <dbReference type="EMBL" id="AVV38201.1"/>
    </source>
</evidence>
<dbReference type="Pfam" id="PF03466">
    <property type="entry name" value="LysR_substrate"/>
    <property type="match status" value="1"/>
</dbReference>
<proteinExistence type="inferred from homology"/>
<dbReference type="InterPro" id="IPR036388">
    <property type="entry name" value="WH-like_DNA-bd_sf"/>
</dbReference>
<sequence>MSLAAHLISSHLPTIKQLQCFLAVAHELNFRRAAERLSMTQPPLTRQIQSLEDLLGQPLFSRTTHEVTLTESGRALVTKAEAILIALNALKEDAQPVAAQLRIGLTRTLNFELIAPLNRQLAGFYASDEMEMPSLTSAQLLQSLAKNRLDLILTGEKGPEAEDAVRYAWVYREALWVAMPSAHPASLSENVALESLADLPLFWFARSANPQFYDKCERYFATLRIALKRVREPEDSLLMLAHIARGKGFALMPQSKCTFNQTGLCYRPLTDDAAKQLAIDVYAAIRADETRAAVVNALIALSQPAEPETPVHPRD</sequence>
<dbReference type="RefSeq" id="WP_107319839.1">
    <property type="nucleotide sequence ID" value="NZ_CP028349.1"/>
</dbReference>
<dbReference type="GO" id="GO:0003700">
    <property type="term" value="F:DNA-binding transcription factor activity"/>
    <property type="evidence" value="ECO:0007669"/>
    <property type="project" value="InterPro"/>
</dbReference>
<dbReference type="CDD" id="cd08414">
    <property type="entry name" value="PBP2_LTTR_aromatics_like"/>
    <property type="match status" value="1"/>
</dbReference>
<evidence type="ECO:0000256" key="3">
    <source>
        <dbReference type="ARBA" id="ARBA00023125"/>
    </source>
</evidence>
<dbReference type="EMBL" id="CP028349">
    <property type="protein sequence ID" value="AVV38201.1"/>
    <property type="molecule type" value="Genomic_DNA"/>
</dbReference>
<dbReference type="GO" id="GO:0032993">
    <property type="term" value="C:protein-DNA complex"/>
    <property type="evidence" value="ECO:0007669"/>
    <property type="project" value="TreeGrafter"/>
</dbReference>
<reference evidence="6 7" key="1">
    <citation type="journal article" date="2018" name="Int J Genomics">
        <title>Comparative Genomics Analysis of Plasmid pPV989-94 from a Clinical Isolate of Pantoea vagans PV989.</title>
        <authorList>
            <person name="Xu L."/>
            <person name="Yin M."/>
            <person name="Zhu T."/>
            <person name="Lu J."/>
            <person name="Bao Q."/>
        </authorList>
    </citation>
    <scope>NUCLEOTIDE SEQUENCE [LARGE SCALE GENOMIC DNA]</scope>
    <source>
        <strain evidence="6 7">PV989</strain>
    </source>
</reference>
<dbReference type="PROSITE" id="PS50931">
    <property type="entry name" value="HTH_LYSR"/>
    <property type="match status" value="1"/>
</dbReference>
<evidence type="ECO:0000313" key="7">
    <source>
        <dbReference type="Proteomes" id="UP000241538"/>
    </source>
</evidence>
<dbReference type="Gene3D" id="3.40.190.10">
    <property type="entry name" value="Periplasmic binding protein-like II"/>
    <property type="match status" value="2"/>
</dbReference>
<evidence type="ECO:0000256" key="2">
    <source>
        <dbReference type="ARBA" id="ARBA00023015"/>
    </source>
</evidence>
<evidence type="ECO:0000256" key="1">
    <source>
        <dbReference type="ARBA" id="ARBA00009437"/>
    </source>
</evidence>
<dbReference type="AlphaFoldDB" id="A0AAN1NSC9"/>
<organism evidence="6 7">
    <name type="scientific">Pantoea vagans</name>
    <dbReference type="NCBI Taxonomy" id="470934"/>
    <lineage>
        <taxon>Bacteria</taxon>
        <taxon>Pseudomonadati</taxon>
        <taxon>Pseudomonadota</taxon>
        <taxon>Gammaproteobacteria</taxon>
        <taxon>Enterobacterales</taxon>
        <taxon>Erwiniaceae</taxon>
        <taxon>Pantoea</taxon>
    </lineage>
</organism>
<dbReference type="SUPFAM" id="SSF46785">
    <property type="entry name" value="Winged helix' DNA-binding domain"/>
    <property type="match status" value="1"/>
</dbReference>
<comment type="similarity">
    <text evidence="1">Belongs to the LysR transcriptional regulatory family.</text>
</comment>
<dbReference type="Pfam" id="PF00126">
    <property type="entry name" value="HTH_1"/>
    <property type="match status" value="1"/>
</dbReference>
<gene>
    <name evidence="6" type="ORF">C9381_13785</name>
</gene>
<dbReference type="InterPro" id="IPR005119">
    <property type="entry name" value="LysR_subst-bd"/>
</dbReference>
<dbReference type="Gene3D" id="1.10.10.10">
    <property type="entry name" value="Winged helix-like DNA-binding domain superfamily/Winged helix DNA-binding domain"/>
    <property type="match status" value="1"/>
</dbReference>
<dbReference type="SUPFAM" id="SSF53850">
    <property type="entry name" value="Periplasmic binding protein-like II"/>
    <property type="match status" value="1"/>
</dbReference>
<accession>A0AAN1NSC9</accession>
<dbReference type="PANTHER" id="PTHR30346">
    <property type="entry name" value="TRANSCRIPTIONAL DUAL REGULATOR HCAR-RELATED"/>
    <property type="match status" value="1"/>
</dbReference>
<dbReference type="FunFam" id="1.10.10.10:FF:000001">
    <property type="entry name" value="LysR family transcriptional regulator"/>
    <property type="match status" value="1"/>
</dbReference>
<keyword evidence="3" id="KW-0238">DNA-binding</keyword>
<keyword evidence="4" id="KW-0804">Transcription</keyword>
<keyword evidence="2" id="KW-0805">Transcription regulation</keyword>
<dbReference type="InterPro" id="IPR036390">
    <property type="entry name" value="WH_DNA-bd_sf"/>
</dbReference>
<evidence type="ECO:0000259" key="5">
    <source>
        <dbReference type="PROSITE" id="PS50931"/>
    </source>
</evidence>
<dbReference type="InterPro" id="IPR000847">
    <property type="entry name" value="LysR_HTH_N"/>
</dbReference>
<dbReference type="PANTHER" id="PTHR30346:SF17">
    <property type="entry name" value="LYSR FAMILY TRANSCRIPTIONAL REGULATOR"/>
    <property type="match status" value="1"/>
</dbReference>
<feature type="domain" description="HTH lysR-type" evidence="5">
    <location>
        <begin position="13"/>
        <end position="70"/>
    </location>
</feature>